<accession>A0A2T0REL7</accession>
<comment type="caution">
    <text evidence="1">The sequence shown here is derived from an EMBL/GenBank/DDBJ whole genome shotgun (WGS) entry which is preliminary data.</text>
</comment>
<gene>
    <name evidence="1" type="ORF">CLV78_12013</name>
</gene>
<evidence type="ECO:0000313" key="1">
    <source>
        <dbReference type="EMBL" id="PRY19597.1"/>
    </source>
</evidence>
<keyword evidence="2" id="KW-1185">Reference proteome</keyword>
<sequence>MLRLRSFNSAITLRAMRFPKKKLHFHSEFWMCRSLTKCSPRNQDNHKKTNTYICLSGAWHVGPIVRCYAGATFDVAFLARRRTGGTYSVPSRCTTRILLVDQVRHYPPGLSEEPRSKRACQVYRPTGRSKRARKIKFLRNGIGEEGGNQSFAARFANGGLLGLLSPSWVSSSIDCRQTRALDRSQIMRERSGCDQCDSAVSSIRAVFPRIDSSVWATGHTCV</sequence>
<name>A0A2T0REL7_9RHOB</name>
<evidence type="ECO:0000313" key="2">
    <source>
        <dbReference type="Proteomes" id="UP000239480"/>
    </source>
</evidence>
<proteinExistence type="predicted"/>
<reference evidence="1 2" key="1">
    <citation type="submission" date="2018-03" db="EMBL/GenBank/DDBJ databases">
        <title>Genomic Encyclopedia of Archaeal and Bacterial Type Strains, Phase II (KMG-II): from individual species to whole genera.</title>
        <authorList>
            <person name="Goeker M."/>
        </authorList>
    </citation>
    <scope>NUCLEOTIDE SEQUENCE [LARGE SCALE GENOMIC DNA]</scope>
    <source>
        <strain evidence="1 2">DSM 29328</strain>
    </source>
</reference>
<dbReference type="Proteomes" id="UP000239480">
    <property type="component" value="Unassembled WGS sequence"/>
</dbReference>
<organism evidence="1 2">
    <name type="scientific">Aliiruegeria haliotis</name>
    <dbReference type="NCBI Taxonomy" id="1280846"/>
    <lineage>
        <taxon>Bacteria</taxon>
        <taxon>Pseudomonadati</taxon>
        <taxon>Pseudomonadota</taxon>
        <taxon>Alphaproteobacteria</taxon>
        <taxon>Rhodobacterales</taxon>
        <taxon>Roseobacteraceae</taxon>
        <taxon>Aliiruegeria</taxon>
    </lineage>
</organism>
<protein>
    <submittedName>
        <fullName evidence="1">Uncharacterized protein</fullName>
    </submittedName>
</protein>
<dbReference type="EMBL" id="PVTD01000020">
    <property type="protein sequence ID" value="PRY19597.1"/>
    <property type="molecule type" value="Genomic_DNA"/>
</dbReference>
<dbReference type="AlphaFoldDB" id="A0A2T0REL7"/>